<sequence length="495" mass="56963">MLQLEVLVGLSVLIWVLIVWLQKSRENYWKKHGVSYIPGLPLIGCGFTFNKSIGEFFAQELYNDPITKNEPFSGFYFFNQPSLLIRDPELIKKIMVKDFNVFMDRIASSDPDVDAIGNSMLPLAKGEKWKKIRTGITPVFTTMRIKNFFTIVKDISREFEKKLAQETTRGWKEYDVKRLSGFFTVDTIAQCFFGVKSDSLSNPQSPFFVNAVAMTKFTWQRAIMFFSLLFFPGFAKKMKFTFFMSSENTFLRESITTVMSQREKMGIKCNDLIDILISMKNTQQDIFHGDVLVGQAAAFLFAGYETSSSATSFALYLLAKHPDIQARVRREILEELEKTGDITFEGINDLQYLNMVIQETLRMYPSLMVLDRVCVDDNSYSLEPQHSFSIPKGMPVYIPTFAIHRDPNIYQNPEEFDPERFHNISNDLMFLSFGLGPRTCIGGRFAMIQVKMALISILKSYKVECCANTMSKITFDPRSFLMQSKDPINLIFRKL</sequence>
<dbReference type="GO" id="GO:0020037">
    <property type="term" value="F:heme binding"/>
    <property type="evidence" value="ECO:0007669"/>
    <property type="project" value="InterPro"/>
</dbReference>
<keyword evidence="12 15" id="KW-0472">Membrane</keyword>
<evidence type="ECO:0000256" key="12">
    <source>
        <dbReference type="ARBA" id="ARBA00023136"/>
    </source>
</evidence>
<dbReference type="PRINTS" id="PR00463">
    <property type="entry name" value="EP450I"/>
</dbReference>
<evidence type="ECO:0000256" key="9">
    <source>
        <dbReference type="ARBA" id="ARBA00023002"/>
    </source>
</evidence>
<comment type="cofactor">
    <cofactor evidence="1 13">
        <name>heme</name>
        <dbReference type="ChEBI" id="CHEBI:30413"/>
    </cofactor>
</comment>
<evidence type="ECO:0000256" key="5">
    <source>
        <dbReference type="ARBA" id="ARBA00022617"/>
    </source>
</evidence>
<evidence type="ECO:0000256" key="14">
    <source>
        <dbReference type="RuleBase" id="RU000461"/>
    </source>
</evidence>
<comment type="similarity">
    <text evidence="4 14">Belongs to the cytochrome P450 family.</text>
</comment>
<keyword evidence="8" id="KW-0492">Microsome</keyword>
<evidence type="ECO:0000256" key="6">
    <source>
        <dbReference type="ARBA" id="ARBA00022723"/>
    </source>
</evidence>
<evidence type="ECO:0000256" key="3">
    <source>
        <dbReference type="ARBA" id="ARBA00004406"/>
    </source>
</evidence>
<evidence type="ECO:0000256" key="15">
    <source>
        <dbReference type="SAM" id="Phobius"/>
    </source>
</evidence>
<dbReference type="PRINTS" id="PR00385">
    <property type="entry name" value="P450"/>
</dbReference>
<dbReference type="InterPro" id="IPR017972">
    <property type="entry name" value="Cyt_P450_CS"/>
</dbReference>
<keyword evidence="11 14" id="KW-0503">Monooxygenase</keyword>
<evidence type="ECO:0000256" key="1">
    <source>
        <dbReference type="ARBA" id="ARBA00001971"/>
    </source>
</evidence>
<dbReference type="EMBL" id="GFDF01000673">
    <property type="protein sequence ID" value="JAV13411.1"/>
    <property type="molecule type" value="Transcribed_RNA"/>
</dbReference>
<dbReference type="GO" id="GO:0005506">
    <property type="term" value="F:iron ion binding"/>
    <property type="evidence" value="ECO:0007669"/>
    <property type="project" value="InterPro"/>
</dbReference>
<keyword evidence="10 13" id="KW-0408">Iron</keyword>
<keyword evidence="6 13" id="KW-0479">Metal-binding</keyword>
<feature type="transmembrane region" description="Helical" evidence="15">
    <location>
        <begin position="6"/>
        <end position="22"/>
    </location>
</feature>
<dbReference type="Pfam" id="PF00067">
    <property type="entry name" value="p450"/>
    <property type="match status" value="1"/>
</dbReference>
<dbReference type="CDD" id="cd11056">
    <property type="entry name" value="CYP6-like"/>
    <property type="match status" value="1"/>
</dbReference>
<dbReference type="InterPro" id="IPR050476">
    <property type="entry name" value="Insect_CytP450_Detox"/>
</dbReference>
<evidence type="ECO:0000256" key="13">
    <source>
        <dbReference type="PIRSR" id="PIRSR602401-1"/>
    </source>
</evidence>
<dbReference type="PROSITE" id="PS00086">
    <property type="entry name" value="CYTOCHROME_P450"/>
    <property type="match status" value="1"/>
</dbReference>
<dbReference type="AlphaFoldDB" id="A0A1L8E3W7"/>
<dbReference type="InterPro" id="IPR002401">
    <property type="entry name" value="Cyt_P450_E_grp-I"/>
</dbReference>
<dbReference type="Gene3D" id="1.10.630.10">
    <property type="entry name" value="Cytochrome P450"/>
    <property type="match status" value="1"/>
</dbReference>
<name>A0A1L8E3W7_9DIPT</name>
<accession>A0A1L8E3W7</accession>
<proteinExistence type="inferred from homology"/>
<evidence type="ECO:0000256" key="7">
    <source>
        <dbReference type="ARBA" id="ARBA00022824"/>
    </source>
</evidence>
<feature type="binding site" description="axial binding residue" evidence="13">
    <location>
        <position position="440"/>
    </location>
    <ligand>
        <name>heme</name>
        <dbReference type="ChEBI" id="CHEBI:30413"/>
    </ligand>
    <ligandPart>
        <name>Fe</name>
        <dbReference type="ChEBI" id="CHEBI:18248"/>
    </ligandPart>
</feature>
<evidence type="ECO:0000256" key="8">
    <source>
        <dbReference type="ARBA" id="ARBA00022848"/>
    </source>
</evidence>
<organism evidence="16">
    <name type="scientific">Nyssomyia neivai</name>
    <dbReference type="NCBI Taxonomy" id="330878"/>
    <lineage>
        <taxon>Eukaryota</taxon>
        <taxon>Metazoa</taxon>
        <taxon>Ecdysozoa</taxon>
        <taxon>Arthropoda</taxon>
        <taxon>Hexapoda</taxon>
        <taxon>Insecta</taxon>
        <taxon>Pterygota</taxon>
        <taxon>Neoptera</taxon>
        <taxon>Endopterygota</taxon>
        <taxon>Diptera</taxon>
        <taxon>Nematocera</taxon>
        <taxon>Psychodoidea</taxon>
        <taxon>Psychodidae</taxon>
        <taxon>Nyssomyia</taxon>
    </lineage>
</organism>
<dbReference type="InterPro" id="IPR036396">
    <property type="entry name" value="Cyt_P450_sf"/>
</dbReference>
<dbReference type="PANTHER" id="PTHR24292">
    <property type="entry name" value="CYTOCHROME P450"/>
    <property type="match status" value="1"/>
</dbReference>
<evidence type="ECO:0000256" key="2">
    <source>
        <dbReference type="ARBA" id="ARBA00004174"/>
    </source>
</evidence>
<dbReference type="GO" id="GO:0016705">
    <property type="term" value="F:oxidoreductase activity, acting on paired donors, with incorporation or reduction of molecular oxygen"/>
    <property type="evidence" value="ECO:0007669"/>
    <property type="project" value="InterPro"/>
</dbReference>
<dbReference type="GO" id="GO:0004497">
    <property type="term" value="F:monooxygenase activity"/>
    <property type="evidence" value="ECO:0007669"/>
    <property type="project" value="UniProtKB-KW"/>
</dbReference>
<keyword evidence="15" id="KW-0812">Transmembrane</keyword>
<protein>
    <submittedName>
        <fullName evidence="16">Putative cytochrome</fullName>
    </submittedName>
</protein>
<comment type="subcellular location">
    <subcellularLocation>
        <location evidence="3">Endoplasmic reticulum membrane</location>
        <topology evidence="3">Peripheral membrane protein</topology>
    </subcellularLocation>
    <subcellularLocation>
        <location evidence="2">Microsome membrane</location>
        <topology evidence="2">Peripheral membrane protein</topology>
    </subcellularLocation>
</comment>
<evidence type="ECO:0000256" key="11">
    <source>
        <dbReference type="ARBA" id="ARBA00023033"/>
    </source>
</evidence>
<dbReference type="SUPFAM" id="SSF48264">
    <property type="entry name" value="Cytochrome P450"/>
    <property type="match status" value="1"/>
</dbReference>
<reference evidence="16" key="1">
    <citation type="submission" date="2016-12" db="EMBL/GenBank/DDBJ databases">
        <title>An insight into the sialome and mialome of the sand fly, Nyssomyia neivai.</title>
        <authorList>
            <person name="Sebastian V."/>
            <person name="Goulart T.M."/>
            <person name="Oliveira W."/>
            <person name="Calvo E."/>
            <person name="Oliveira L.F."/>
            <person name="Pinto M.C."/>
            <person name="Rosselino A.M."/>
            <person name="Ribeiro J.M."/>
        </authorList>
    </citation>
    <scope>NUCLEOTIDE SEQUENCE</scope>
</reference>
<dbReference type="PANTHER" id="PTHR24292:SF45">
    <property type="entry name" value="CYTOCHROME P450 6G1-RELATED"/>
    <property type="match status" value="1"/>
</dbReference>
<evidence type="ECO:0000313" key="16">
    <source>
        <dbReference type="EMBL" id="JAV13411.1"/>
    </source>
</evidence>
<keyword evidence="9 14" id="KW-0560">Oxidoreductase</keyword>
<keyword evidence="5 13" id="KW-0349">Heme</keyword>
<evidence type="ECO:0000256" key="4">
    <source>
        <dbReference type="ARBA" id="ARBA00010617"/>
    </source>
</evidence>
<keyword evidence="7" id="KW-0256">Endoplasmic reticulum</keyword>
<keyword evidence="15" id="KW-1133">Transmembrane helix</keyword>
<feature type="transmembrane region" description="Helical" evidence="15">
    <location>
        <begin position="217"/>
        <end position="235"/>
    </location>
</feature>
<dbReference type="FunFam" id="1.10.630.10:FF:000042">
    <property type="entry name" value="Cytochrome P450"/>
    <property type="match status" value="1"/>
</dbReference>
<evidence type="ECO:0000256" key="10">
    <source>
        <dbReference type="ARBA" id="ARBA00023004"/>
    </source>
</evidence>
<dbReference type="InterPro" id="IPR001128">
    <property type="entry name" value="Cyt_P450"/>
</dbReference>
<dbReference type="GO" id="GO:0005789">
    <property type="term" value="C:endoplasmic reticulum membrane"/>
    <property type="evidence" value="ECO:0007669"/>
    <property type="project" value="UniProtKB-SubCell"/>
</dbReference>